<keyword evidence="2" id="KW-1015">Disulfide bond</keyword>
<gene>
    <name evidence="8" type="ORF">JZ751_016043</name>
</gene>
<accession>A0A8T2NSS1</accession>
<dbReference type="SMART" id="SM00179">
    <property type="entry name" value="EGF_CA"/>
    <property type="match status" value="1"/>
</dbReference>
<evidence type="ECO:0000256" key="3">
    <source>
        <dbReference type="PROSITE-ProRule" id="PRU00076"/>
    </source>
</evidence>
<dbReference type="InterPro" id="IPR003961">
    <property type="entry name" value="FN3_dom"/>
</dbReference>
<dbReference type="Gene3D" id="2.60.40.4100">
    <property type="entry name" value="Zona pellucida, ZP-C domain"/>
    <property type="match status" value="1"/>
</dbReference>
<evidence type="ECO:0000313" key="9">
    <source>
        <dbReference type="Proteomes" id="UP000824540"/>
    </source>
</evidence>
<dbReference type="PROSITE" id="PS50853">
    <property type="entry name" value="FN3"/>
    <property type="match status" value="1"/>
</dbReference>
<dbReference type="Proteomes" id="UP000824540">
    <property type="component" value="Unassembled WGS sequence"/>
</dbReference>
<dbReference type="PANTHER" id="PTHR14002:SF60">
    <property type="entry name" value="ZP DOMAIN-CONTAINING PROTEIN"/>
    <property type="match status" value="1"/>
</dbReference>
<dbReference type="AlphaFoldDB" id="A0A8T2NSS1"/>
<feature type="transmembrane region" description="Helical" evidence="4">
    <location>
        <begin position="927"/>
        <end position="954"/>
    </location>
</feature>
<dbReference type="CDD" id="cd00054">
    <property type="entry name" value="EGF_CA"/>
    <property type="match status" value="1"/>
</dbReference>
<dbReference type="Gene3D" id="2.60.40.10">
    <property type="entry name" value="Immunoglobulins"/>
    <property type="match status" value="1"/>
</dbReference>
<keyword evidence="4" id="KW-0812">Transmembrane</keyword>
<keyword evidence="1" id="KW-0732">Signal</keyword>
<name>A0A8T2NSS1_9TELE</name>
<dbReference type="InterPro" id="IPR042235">
    <property type="entry name" value="ZP-C_dom"/>
</dbReference>
<evidence type="ECO:0008006" key="10">
    <source>
        <dbReference type="Google" id="ProtNLM"/>
    </source>
</evidence>
<evidence type="ECO:0000259" key="5">
    <source>
        <dbReference type="PROSITE" id="PS50026"/>
    </source>
</evidence>
<evidence type="ECO:0000256" key="4">
    <source>
        <dbReference type="SAM" id="Phobius"/>
    </source>
</evidence>
<dbReference type="OrthoDB" id="9987373at2759"/>
<keyword evidence="4" id="KW-0472">Membrane</keyword>
<keyword evidence="9" id="KW-1185">Reference proteome</keyword>
<dbReference type="Gene3D" id="2.60.40.3210">
    <property type="entry name" value="Zona pellucida, ZP-N domain"/>
    <property type="match status" value="1"/>
</dbReference>
<feature type="domain" description="Fibronectin type-III" evidence="6">
    <location>
        <begin position="186"/>
        <end position="286"/>
    </location>
</feature>
<dbReference type="PROSITE" id="PS01187">
    <property type="entry name" value="EGF_CA"/>
    <property type="match status" value="1"/>
</dbReference>
<dbReference type="InterPro" id="IPR000152">
    <property type="entry name" value="EGF-type_Asp/Asn_hydroxyl_site"/>
</dbReference>
<evidence type="ECO:0000256" key="2">
    <source>
        <dbReference type="ARBA" id="ARBA00023157"/>
    </source>
</evidence>
<dbReference type="EMBL" id="JAFBMS010000027">
    <property type="protein sequence ID" value="KAG9342606.1"/>
    <property type="molecule type" value="Genomic_DNA"/>
</dbReference>
<dbReference type="InterPro" id="IPR001881">
    <property type="entry name" value="EGF-like_Ca-bd_dom"/>
</dbReference>
<dbReference type="PROSITE" id="PS00010">
    <property type="entry name" value="ASX_HYDROXYL"/>
    <property type="match status" value="1"/>
</dbReference>
<comment type="caution">
    <text evidence="8">The sequence shown here is derived from an EMBL/GenBank/DDBJ whole genome shotgun (WGS) entry which is preliminary data.</text>
</comment>
<dbReference type="InterPro" id="IPR001507">
    <property type="entry name" value="ZP_dom"/>
</dbReference>
<protein>
    <recommendedName>
        <fullName evidence="10">Uromodulin-like 1</fullName>
    </recommendedName>
</protein>
<comment type="caution">
    <text evidence="3">Lacks conserved residue(s) required for the propagation of feature annotation.</text>
</comment>
<dbReference type="Gene3D" id="2.10.25.10">
    <property type="entry name" value="Laminin"/>
    <property type="match status" value="1"/>
</dbReference>
<dbReference type="SUPFAM" id="SSF57196">
    <property type="entry name" value="EGF/Laminin"/>
    <property type="match status" value="1"/>
</dbReference>
<evidence type="ECO:0000256" key="1">
    <source>
        <dbReference type="ARBA" id="ARBA00022729"/>
    </source>
</evidence>
<dbReference type="InterPro" id="IPR013783">
    <property type="entry name" value="Ig-like_fold"/>
</dbReference>
<dbReference type="InterPro" id="IPR000742">
    <property type="entry name" value="EGF"/>
</dbReference>
<sequence>MTFLEGHSKFVSLSVTTTGVHSVHYEYKGILKMLNFTVSRGSNSINVDSLHRTSNQPTSGTVKTLQSFTPDKVFACENGTIYLHQKNNFILALGYTRRFPLKVESRTTSTLQIHWKQAPPSPPNPLHRVSLYRPHLNALIALSEDTTPSHSHRFGDLEPCLQYVACMEPADGASVLCLSALTDPDMPTNFRATTWSSRSVTVEWECPLTNPALSPASFLITVFHLNGTGHILEEKVHRHDLDDFVFTVGNLPPCSKVKVGLQAMCQSQGLSRDSKMLISDGNAANSDILDLHQTSFGPNNYTVSWSVRTLSSISSFRVYHQGELQSSTLITSHTVTGLLPCQRYICKVEAVCGDDTVMSVMTVKTRTGPSTVSELQFRQEDSTAEWSPASAPGVAFLYMLSLEVDGPDIRRGRVMESTLPLLGLELGQSYKLEVMEECKGGPQGPPTTLCFVKEEVPIRPRVAASVNQTTDDVAFKVDFPNEELVLVVPWILPSSLRDPNSEPRAELEYIISNKLHYILRAYRQGADVQVVSFEDFENGTKTKITFETFEISRPDDIVSLSAEEQLRYMDSLNHAHITVKDRLIYMDDPDECNIPGLSKCGPHSVCVNTLDSFTCLCETGYYDVSPFLGPSCHEKGMFTLCKMDHTAGGISKQFLIQYFGGDVTVTLNDGRCSINETEKFYYYRLNGPPTQCGAQKHINQTHMNLENTLTVTLSSESVITRKDLKVLWICTYPRMAVSKAHMQPDLDWFNSHTMVQFNSSWLLEFSMALFTDASFTYNYTGVVELSSADYLFLQVTLHSEETLAYDMTLEVESCWATETPNPQEERKAFFLKEGCPADKTFHWYLPNGSQKKSRFSIQMFSMSTRKSLIYLHCVARMCTQDENCTTMCPVRKSEKVRRDLRSKVAAIVSAGPITVHSDGADRKPPTWIGPMAVLAVVGGAIGLLVLTALAVHVAKTLVEHQLRRQ</sequence>
<dbReference type="PROSITE" id="PS50026">
    <property type="entry name" value="EGF_3"/>
    <property type="match status" value="1"/>
</dbReference>
<dbReference type="SMART" id="SM00241">
    <property type="entry name" value="ZP"/>
    <property type="match status" value="1"/>
</dbReference>
<reference evidence="8" key="1">
    <citation type="thesis" date="2021" institute="BYU ScholarsArchive" country="Provo, UT, USA">
        <title>Applications of and Algorithms for Genome Assembly and Genomic Analyses with an Emphasis on Marine Teleosts.</title>
        <authorList>
            <person name="Pickett B.D."/>
        </authorList>
    </citation>
    <scope>NUCLEOTIDE SEQUENCE</scope>
    <source>
        <strain evidence="8">HI-2016</strain>
    </source>
</reference>
<dbReference type="PANTHER" id="PTHR14002">
    <property type="entry name" value="ENDOGLIN/TGF-BETA RECEPTOR TYPE III"/>
    <property type="match status" value="1"/>
</dbReference>
<keyword evidence="3" id="KW-0245">EGF-like domain</keyword>
<dbReference type="Pfam" id="PF00100">
    <property type="entry name" value="Zona_pellucida"/>
    <property type="match status" value="1"/>
</dbReference>
<dbReference type="InterPro" id="IPR036116">
    <property type="entry name" value="FN3_sf"/>
</dbReference>
<dbReference type="SMART" id="SM00060">
    <property type="entry name" value="FN3"/>
    <property type="match status" value="4"/>
</dbReference>
<dbReference type="PROSITE" id="PS51034">
    <property type="entry name" value="ZP_2"/>
    <property type="match status" value="1"/>
</dbReference>
<evidence type="ECO:0000259" key="7">
    <source>
        <dbReference type="PROSITE" id="PS51034"/>
    </source>
</evidence>
<organism evidence="8 9">
    <name type="scientific">Albula glossodonta</name>
    <name type="common">roundjaw bonefish</name>
    <dbReference type="NCBI Taxonomy" id="121402"/>
    <lineage>
        <taxon>Eukaryota</taxon>
        <taxon>Metazoa</taxon>
        <taxon>Chordata</taxon>
        <taxon>Craniata</taxon>
        <taxon>Vertebrata</taxon>
        <taxon>Euteleostomi</taxon>
        <taxon>Actinopterygii</taxon>
        <taxon>Neopterygii</taxon>
        <taxon>Teleostei</taxon>
        <taxon>Albuliformes</taxon>
        <taxon>Albulidae</taxon>
        <taxon>Albula</taxon>
    </lineage>
</organism>
<dbReference type="CDD" id="cd00063">
    <property type="entry name" value="FN3"/>
    <property type="match status" value="1"/>
</dbReference>
<proteinExistence type="predicted"/>
<feature type="domain" description="EGF-like" evidence="5">
    <location>
        <begin position="588"/>
        <end position="633"/>
    </location>
</feature>
<keyword evidence="4" id="KW-1133">Transmembrane helix</keyword>
<dbReference type="GO" id="GO:0005509">
    <property type="term" value="F:calcium ion binding"/>
    <property type="evidence" value="ECO:0007669"/>
    <property type="project" value="InterPro"/>
</dbReference>
<dbReference type="SUPFAM" id="SSF49265">
    <property type="entry name" value="Fibronectin type III"/>
    <property type="match status" value="1"/>
</dbReference>
<dbReference type="InterPro" id="IPR055355">
    <property type="entry name" value="ZP-C"/>
</dbReference>
<evidence type="ECO:0000313" key="8">
    <source>
        <dbReference type="EMBL" id="KAG9342606.1"/>
    </source>
</evidence>
<feature type="domain" description="ZP" evidence="7">
    <location>
        <begin position="631"/>
        <end position="895"/>
    </location>
</feature>
<evidence type="ECO:0000259" key="6">
    <source>
        <dbReference type="PROSITE" id="PS50853"/>
    </source>
</evidence>
<dbReference type="InterPro" id="IPR018097">
    <property type="entry name" value="EGF_Ca-bd_CS"/>
</dbReference>